<dbReference type="GO" id="GO:0000813">
    <property type="term" value="C:ESCRT I complex"/>
    <property type="evidence" value="ECO:0007669"/>
    <property type="project" value="InterPro"/>
</dbReference>
<name>A0A9W4RQW6_9PEZI</name>
<evidence type="ECO:0000256" key="2">
    <source>
        <dbReference type="ARBA" id="ARBA00022448"/>
    </source>
</evidence>
<feature type="domain" description="VPS28 C-terminal" evidence="6">
    <location>
        <begin position="193"/>
        <end position="287"/>
    </location>
</feature>
<comment type="similarity">
    <text evidence="5">Belongs to the VPS28 family.</text>
</comment>
<dbReference type="Gene3D" id="1.20.1440.200">
    <property type="match status" value="1"/>
</dbReference>
<evidence type="ECO:0000259" key="6">
    <source>
        <dbReference type="PROSITE" id="PS51310"/>
    </source>
</evidence>
<evidence type="ECO:0008006" key="10">
    <source>
        <dbReference type="Google" id="ProtNLM"/>
    </source>
</evidence>
<dbReference type="SUPFAM" id="SSF140427">
    <property type="entry name" value="VPS28 C-terminal domain-like"/>
    <property type="match status" value="1"/>
</dbReference>
<dbReference type="SUPFAM" id="SSF140111">
    <property type="entry name" value="Endosomal sorting complex assembly domain"/>
    <property type="match status" value="1"/>
</dbReference>
<evidence type="ECO:0000256" key="4">
    <source>
        <dbReference type="ARBA" id="ARBA00022927"/>
    </source>
</evidence>
<gene>
    <name evidence="8" type="ORF">CGXH109_LOCUS50306</name>
</gene>
<protein>
    <recommendedName>
        <fullName evidence="10">ESCRT-I complex subunit VPS28</fullName>
    </recommendedName>
</protein>
<evidence type="ECO:0000259" key="7">
    <source>
        <dbReference type="PROSITE" id="PS51313"/>
    </source>
</evidence>
<dbReference type="PROSITE" id="PS51310">
    <property type="entry name" value="VPS28_C"/>
    <property type="match status" value="1"/>
</dbReference>
<keyword evidence="3" id="KW-0967">Endosome</keyword>
<organism evidence="8 9">
    <name type="scientific">Colletotrichum noveboracense</name>
    <dbReference type="NCBI Taxonomy" id="2664923"/>
    <lineage>
        <taxon>Eukaryota</taxon>
        <taxon>Fungi</taxon>
        <taxon>Dikarya</taxon>
        <taxon>Ascomycota</taxon>
        <taxon>Pezizomycotina</taxon>
        <taxon>Sordariomycetes</taxon>
        <taxon>Hypocreomycetidae</taxon>
        <taxon>Glomerellales</taxon>
        <taxon>Glomerellaceae</taxon>
        <taxon>Colletotrichum</taxon>
        <taxon>Colletotrichum gloeosporioides species complex</taxon>
    </lineage>
</organism>
<evidence type="ECO:0000313" key="9">
    <source>
        <dbReference type="Proteomes" id="UP001152533"/>
    </source>
</evidence>
<dbReference type="InterPro" id="IPR037206">
    <property type="entry name" value="VPS28_C_sf"/>
</dbReference>
<keyword evidence="9" id="KW-1185">Reference proteome</keyword>
<dbReference type="PANTHER" id="PTHR12937:SF0">
    <property type="entry name" value="VACUOLAR PROTEIN SORTING-ASSOCIATED PROTEIN 28 HOMOLOG"/>
    <property type="match status" value="1"/>
</dbReference>
<keyword evidence="2 5" id="KW-0813">Transport</keyword>
<keyword evidence="4 5" id="KW-0653">Protein transport</keyword>
<dbReference type="Pfam" id="PF03997">
    <property type="entry name" value="VPS28"/>
    <property type="match status" value="1"/>
</dbReference>
<dbReference type="Proteomes" id="UP001152533">
    <property type="component" value="Unassembled WGS sequence"/>
</dbReference>
<comment type="caution">
    <text evidence="8">The sequence shown here is derived from an EMBL/GenBank/DDBJ whole genome shotgun (WGS) entry which is preliminary data.</text>
</comment>
<dbReference type="InterPro" id="IPR017899">
    <property type="entry name" value="VPS28_C"/>
</dbReference>
<dbReference type="AlphaFoldDB" id="A0A9W4RQW6"/>
<dbReference type="FunFam" id="1.20.1440.200:FF:000003">
    <property type="entry name" value="Vacuolar protein sorting-associated protein 28"/>
    <property type="match status" value="1"/>
</dbReference>
<dbReference type="InterPro" id="IPR037202">
    <property type="entry name" value="ESCRT_assembly_dom"/>
</dbReference>
<accession>A0A9W4RQW6</accession>
<evidence type="ECO:0000256" key="5">
    <source>
        <dbReference type="PROSITE-ProRule" id="PRU00642"/>
    </source>
</evidence>
<dbReference type="Gene3D" id="1.20.120.1130">
    <property type="match status" value="1"/>
</dbReference>
<sequence>MALAPPAAPRLTLRLLLRNGTWTPMSDFVLEVCLATATLIAAQQLPRSSAKMMPRQSYAPTPHSYIPNTTLSATINLDEEVKLADTRAERDLQDSLAEIFSIIVTLDELEKAFLKDAIPEADYTEICERSLKQYKSILADETVAKAFGGLEEFKAEWDLEVPRATERIRVGMPSTTVNASSSAAPAPAAAGNTSGALILEATQEFITFLDAVKLGLLSKDQLHPLLSDVIQSVNKVTDRDFDSRGKIVQWLITLNQMKATDELSEQQARELEMDIQQAYQGFKSTLT</sequence>
<evidence type="ECO:0000256" key="1">
    <source>
        <dbReference type="ARBA" id="ARBA00004633"/>
    </source>
</evidence>
<dbReference type="GO" id="GO:0031902">
    <property type="term" value="C:late endosome membrane"/>
    <property type="evidence" value="ECO:0007669"/>
    <property type="project" value="UniProtKB-SubCell"/>
</dbReference>
<dbReference type="InterPro" id="IPR017898">
    <property type="entry name" value="VPS28_N"/>
</dbReference>
<reference evidence="8" key="1">
    <citation type="submission" date="2022-08" db="EMBL/GenBank/DDBJ databases">
        <authorList>
            <person name="Giroux E."/>
            <person name="Giroux E."/>
        </authorList>
    </citation>
    <scope>NUCLEOTIDE SEQUENCE</scope>
    <source>
        <strain evidence="8">H1091258</strain>
    </source>
</reference>
<comment type="subcellular location">
    <subcellularLocation>
        <location evidence="1">Late endosome membrane</location>
        <topology evidence="1">Peripheral membrane protein</topology>
    </subcellularLocation>
</comment>
<evidence type="ECO:0000256" key="3">
    <source>
        <dbReference type="ARBA" id="ARBA00022753"/>
    </source>
</evidence>
<dbReference type="GO" id="GO:0043328">
    <property type="term" value="P:protein transport to vacuole involved in ubiquitin-dependent protein catabolic process via the multivesicular body sorting pathway"/>
    <property type="evidence" value="ECO:0007669"/>
    <property type="project" value="TreeGrafter"/>
</dbReference>
<dbReference type="FunFam" id="1.20.120.1130:FF:000001">
    <property type="entry name" value="Vacuolar protein sorting-associated protein 28 homolog"/>
    <property type="match status" value="1"/>
</dbReference>
<feature type="domain" description="VPS28 N-terminal" evidence="7">
    <location>
        <begin position="70"/>
        <end position="178"/>
    </location>
</feature>
<dbReference type="EMBL" id="CAMGZC010000286">
    <property type="protein sequence ID" value="CAI0645940.1"/>
    <property type="molecule type" value="Genomic_DNA"/>
</dbReference>
<dbReference type="PROSITE" id="PS51313">
    <property type="entry name" value="VPS28_N"/>
    <property type="match status" value="1"/>
</dbReference>
<dbReference type="PANTHER" id="PTHR12937">
    <property type="entry name" value="VACUOLAR PROTEIN SORTING 28, ISOFORM 2 VPS28"/>
    <property type="match status" value="1"/>
</dbReference>
<dbReference type="GO" id="GO:0044877">
    <property type="term" value="F:protein-containing complex binding"/>
    <property type="evidence" value="ECO:0007669"/>
    <property type="project" value="TreeGrafter"/>
</dbReference>
<proteinExistence type="inferred from homology"/>
<evidence type="ECO:0000313" key="8">
    <source>
        <dbReference type="EMBL" id="CAI0645940.1"/>
    </source>
</evidence>
<dbReference type="InterPro" id="IPR038358">
    <property type="entry name" value="VPS28_N_sf"/>
</dbReference>
<dbReference type="InterPro" id="IPR007143">
    <property type="entry name" value="Vps28"/>
</dbReference>